<protein>
    <submittedName>
        <fullName evidence="1">Uncharacterized protein</fullName>
    </submittedName>
</protein>
<proteinExistence type="predicted"/>
<keyword evidence="2" id="KW-1185">Reference proteome</keyword>
<evidence type="ECO:0000313" key="1">
    <source>
        <dbReference type="EMBL" id="QXE25229.1"/>
    </source>
</evidence>
<dbReference type="Proteomes" id="UP000683511">
    <property type="component" value="Chromosome"/>
</dbReference>
<accession>A0A975Y6G4</accession>
<dbReference type="AlphaFoldDB" id="A0A975Y6G4"/>
<sequence>MVMTEPEADAIWSLDTINKIIKIIGNPIAFVSDS</sequence>
<evidence type="ECO:0000313" key="2">
    <source>
        <dbReference type="Proteomes" id="UP000683511"/>
    </source>
</evidence>
<reference evidence="1" key="1">
    <citation type="submission" date="2017-04" db="EMBL/GenBank/DDBJ databases">
        <title>Genome deletions in a multicellular cyanobacterial endosymbiont for morphological adaptation in marine diatoms.</title>
        <authorList>
            <person name="Wang Y."/>
            <person name="Gao H."/>
            <person name="Li R."/>
            <person name="Xu X."/>
        </authorList>
    </citation>
    <scope>NUCLEOTIDE SEQUENCE</scope>
    <source>
        <strain evidence="1">FACHB 800</strain>
    </source>
</reference>
<organism evidence="1 2">
    <name type="scientific">Richelia sinica FACHB-800</name>
    <dbReference type="NCBI Taxonomy" id="1357546"/>
    <lineage>
        <taxon>Bacteria</taxon>
        <taxon>Bacillati</taxon>
        <taxon>Cyanobacteriota</taxon>
        <taxon>Cyanophyceae</taxon>
        <taxon>Nostocales</taxon>
        <taxon>Nostocaceae</taxon>
        <taxon>Richelia</taxon>
    </lineage>
</organism>
<dbReference type="EMBL" id="CP021056">
    <property type="protein sequence ID" value="QXE25229.1"/>
    <property type="molecule type" value="Genomic_DNA"/>
</dbReference>
<name>A0A975Y6G4_9NOST</name>
<gene>
    <name evidence="1" type="ORF">B6N60_03943</name>
</gene>
<dbReference type="KEGG" id="rsin:B6N60_03943"/>